<dbReference type="eggNOG" id="COG1022">
    <property type="taxonomic scope" value="Bacteria"/>
</dbReference>
<dbReference type="Pfam" id="PF00501">
    <property type="entry name" value="AMP-binding"/>
    <property type="match status" value="1"/>
</dbReference>
<dbReference type="PANTHER" id="PTHR43272:SF32">
    <property type="entry name" value="AMP-DEPENDENT SYNTHETASE_LIGASE DOMAIN-CONTAINING PROTEIN"/>
    <property type="match status" value="1"/>
</dbReference>
<dbReference type="InterPro" id="IPR020845">
    <property type="entry name" value="AMP-binding_CS"/>
</dbReference>
<feature type="domain" description="AMP-dependent synthetase/ligase" evidence="4">
    <location>
        <begin position="21"/>
        <end position="417"/>
    </location>
</feature>
<name>A0A0A2LQ92_9FLAO</name>
<dbReference type="STRING" id="1406840.Q763_07565"/>
<dbReference type="GO" id="GO:0016020">
    <property type="term" value="C:membrane"/>
    <property type="evidence" value="ECO:0007669"/>
    <property type="project" value="TreeGrafter"/>
</dbReference>
<dbReference type="Pfam" id="PF23562">
    <property type="entry name" value="AMP-binding_C_3"/>
    <property type="match status" value="1"/>
</dbReference>
<protein>
    <submittedName>
        <fullName evidence="5">AMP-dependent synthetase</fullName>
    </submittedName>
</protein>
<gene>
    <name evidence="5" type="ORF">Q763_07565</name>
</gene>
<dbReference type="RefSeq" id="WP_035132766.1">
    <property type="nucleotide sequence ID" value="NZ_JRLV01000007.1"/>
</dbReference>
<dbReference type="PRINTS" id="PR00154">
    <property type="entry name" value="AMPBINDING"/>
</dbReference>
<dbReference type="InterPro" id="IPR042099">
    <property type="entry name" value="ANL_N_sf"/>
</dbReference>
<dbReference type="Proteomes" id="UP000030129">
    <property type="component" value="Unassembled WGS sequence"/>
</dbReference>
<evidence type="ECO:0000313" key="5">
    <source>
        <dbReference type="EMBL" id="KGO81496.1"/>
    </source>
</evidence>
<proteinExistence type="predicted"/>
<accession>A0A0A2LQ92</accession>
<dbReference type="InterPro" id="IPR000873">
    <property type="entry name" value="AMP-dep_synth/lig_dom"/>
</dbReference>
<dbReference type="GO" id="GO:0004467">
    <property type="term" value="F:long-chain fatty acid-CoA ligase activity"/>
    <property type="evidence" value="ECO:0007669"/>
    <property type="project" value="TreeGrafter"/>
</dbReference>
<reference evidence="5 6" key="1">
    <citation type="submission" date="2013-09" db="EMBL/GenBank/DDBJ databases">
        <authorList>
            <person name="Zeng Z."/>
            <person name="Chen C."/>
        </authorList>
    </citation>
    <scope>NUCLEOTIDE SEQUENCE [LARGE SCALE GENOMIC DNA]</scope>
    <source>
        <strain evidence="5 6">F44-8</strain>
    </source>
</reference>
<keyword evidence="3" id="KW-0443">Lipid metabolism</keyword>
<evidence type="ECO:0000256" key="1">
    <source>
        <dbReference type="ARBA" id="ARBA00022598"/>
    </source>
</evidence>
<dbReference type="SUPFAM" id="SSF56801">
    <property type="entry name" value="Acetyl-CoA synthetase-like"/>
    <property type="match status" value="1"/>
</dbReference>
<dbReference type="InterPro" id="IPR020459">
    <property type="entry name" value="AMP-binding"/>
</dbReference>
<dbReference type="AlphaFoldDB" id="A0A0A2LQ92"/>
<comment type="caution">
    <text evidence="5">The sequence shown here is derived from an EMBL/GenBank/DDBJ whole genome shotgun (WGS) entry which is preliminary data.</text>
</comment>
<organism evidence="5 6">
    <name type="scientific">Flavobacterium beibuense F44-8</name>
    <dbReference type="NCBI Taxonomy" id="1406840"/>
    <lineage>
        <taxon>Bacteria</taxon>
        <taxon>Pseudomonadati</taxon>
        <taxon>Bacteroidota</taxon>
        <taxon>Flavobacteriia</taxon>
        <taxon>Flavobacteriales</taxon>
        <taxon>Flavobacteriaceae</taxon>
        <taxon>Flavobacterium</taxon>
    </lineage>
</organism>
<keyword evidence="1" id="KW-0436">Ligase</keyword>
<dbReference type="CDD" id="cd05907">
    <property type="entry name" value="VL_LC_FACS_like"/>
    <property type="match status" value="1"/>
</dbReference>
<sequence length="593" mass="67279">MNTITRLFDFPYYQLEKYNLPDALVTKYGNEWVKTSTQEYVDKANAFSRGLLRLGIKKDDKIAVISSNNRTEWHIADIGILQTGAQNVPIYPTISEEDQEYILNHSGATHCIVSDQELYDKVMSIKDKTQLKEVYSFNDIPGCKSWNEILELGKDDSNQQEVEDIKSTITENDLATIIYTSGTTGRPKGVMLSHKNIVSDVLMSAERVPFEAGKYRGLSFLPICHIYERMILYLYQYYGVSTYFAESIEKVSDNIKEATPDVITAVPRLLEKVYDKIIAKGSELTGIKRKLFFWAVEVGLEYEPYGANGAWYDFKLAIARKLIFSKWKAGLGGRLGLMVSGSAAIQPRLARVFAAAEIPVMEGYGLTETSPVIAVNDQRNGGFRIGTVGKPLNGLEVKIAEDGEILCKGPNVMMGYYKDEEKTNEVMTDGYFHTGDIGEIDKDGFLKITDRKKEMFKTSGGKYVAPQLIENAMKQSRFIEQIMVIGEGEKMPAAFIQPDFEFVKEWASRKGIKVSSNEDIANSKEIHDRIQEEVSDINKKFGHWEQIKRFELTPELWSVDGGEMTPTLKLKRKAIKEKYQKLYDKIYRTEGDR</sequence>
<dbReference type="Gene3D" id="3.40.50.12780">
    <property type="entry name" value="N-terminal domain of ligase-like"/>
    <property type="match status" value="2"/>
</dbReference>
<dbReference type="EMBL" id="JRLV01000007">
    <property type="protein sequence ID" value="KGO81496.1"/>
    <property type="molecule type" value="Genomic_DNA"/>
</dbReference>
<dbReference type="PANTHER" id="PTHR43272">
    <property type="entry name" value="LONG-CHAIN-FATTY-ACID--COA LIGASE"/>
    <property type="match status" value="1"/>
</dbReference>
<keyword evidence="2" id="KW-0276">Fatty acid metabolism</keyword>
<evidence type="ECO:0000256" key="2">
    <source>
        <dbReference type="ARBA" id="ARBA00022832"/>
    </source>
</evidence>
<evidence type="ECO:0000313" key="6">
    <source>
        <dbReference type="Proteomes" id="UP000030129"/>
    </source>
</evidence>
<dbReference type="PROSITE" id="PS00455">
    <property type="entry name" value="AMP_BINDING"/>
    <property type="match status" value="1"/>
</dbReference>
<evidence type="ECO:0000256" key="3">
    <source>
        <dbReference type="ARBA" id="ARBA00023098"/>
    </source>
</evidence>
<keyword evidence="6" id="KW-1185">Reference proteome</keyword>
<evidence type="ECO:0000259" key="4">
    <source>
        <dbReference type="Pfam" id="PF00501"/>
    </source>
</evidence>